<name>A0ACB9LH16_9MYRT</name>
<evidence type="ECO:0000313" key="2">
    <source>
        <dbReference type="Proteomes" id="UP001057402"/>
    </source>
</evidence>
<dbReference type="Proteomes" id="UP001057402">
    <property type="component" value="Chromosome 11"/>
</dbReference>
<reference evidence="2" key="1">
    <citation type="journal article" date="2023" name="Front. Plant Sci.">
        <title>Chromosomal-level genome assembly of Melastoma candidum provides insights into trichome evolution.</title>
        <authorList>
            <person name="Zhong Y."/>
            <person name="Wu W."/>
            <person name="Sun C."/>
            <person name="Zou P."/>
            <person name="Liu Y."/>
            <person name="Dai S."/>
            <person name="Zhou R."/>
        </authorList>
    </citation>
    <scope>NUCLEOTIDE SEQUENCE [LARGE SCALE GENOMIC DNA]</scope>
</reference>
<protein>
    <submittedName>
        <fullName evidence="1">Uncharacterized protein</fullName>
    </submittedName>
</protein>
<proteinExistence type="predicted"/>
<evidence type="ECO:0000313" key="1">
    <source>
        <dbReference type="EMBL" id="KAI4310614.1"/>
    </source>
</evidence>
<keyword evidence="2" id="KW-1185">Reference proteome</keyword>
<gene>
    <name evidence="1" type="ORF">MLD38_035580</name>
</gene>
<accession>A0ACB9LH16</accession>
<sequence>MSVDIQRITDLMWYLNIVWKLPIQITLAIYVLHMNLGLGSLAALGAMLVVMLCNIPLTRIQKRYQSKIMEAKDDRMRTTSEVLWNMKTIKLQAWADQFLGKHESLREKEYNKIWKSLTGRLSGVPELDKPTLDDINLKVRSGMKVAICGTVGSGKSSLLSCILGEMKKVSGQVKVSGTKAYVPHLHGYLLAMSGRTSSLVVPMML</sequence>
<dbReference type="EMBL" id="CM042890">
    <property type="protein sequence ID" value="KAI4310614.1"/>
    <property type="molecule type" value="Genomic_DNA"/>
</dbReference>
<comment type="caution">
    <text evidence="1">The sequence shown here is derived from an EMBL/GenBank/DDBJ whole genome shotgun (WGS) entry which is preliminary data.</text>
</comment>
<organism evidence="1 2">
    <name type="scientific">Melastoma candidum</name>
    <dbReference type="NCBI Taxonomy" id="119954"/>
    <lineage>
        <taxon>Eukaryota</taxon>
        <taxon>Viridiplantae</taxon>
        <taxon>Streptophyta</taxon>
        <taxon>Embryophyta</taxon>
        <taxon>Tracheophyta</taxon>
        <taxon>Spermatophyta</taxon>
        <taxon>Magnoliopsida</taxon>
        <taxon>eudicotyledons</taxon>
        <taxon>Gunneridae</taxon>
        <taxon>Pentapetalae</taxon>
        <taxon>rosids</taxon>
        <taxon>malvids</taxon>
        <taxon>Myrtales</taxon>
        <taxon>Melastomataceae</taxon>
        <taxon>Melastomatoideae</taxon>
        <taxon>Melastomateae</taxon>
        <taxon>Melastoma</taxon>
    </lineage>
</organism>